<keyword evidence="5" id="KW-0472">Membrane</keyword>
<organism evidence="7 8">
    <name type="scientific">Candidatus Shapirobacteria bacterium CG11_big_fil_rev_8_21_14_0_20_40_12</name>
    <dbReference type="NCBI Taxonomy" id="1974889"/>
    <lineage>
        <taxon>Bacteria</taxon>
        <taxon>Candidatus Shapironibacteriota</taxon>
    </lineage>
</organism>
<dbReference type="EMBL" id="PCVI01000020">
    <property type="protein sequence ID" value="PIQ70302.1"/>
    <property type="molecule type" value="Genomic_DNA"/>
</dbReference>
<dbReference type="Proteomes" id="UP000231371">
    <property type="component" value="Unassembled WGS sequence"/>
</dbReference>
<dbReference type="Gene3D" id="1.20.1440.20">
    <property type="entry name" value="LemA-like domain"/>
    <property type="match status" value="1"/>
</dbReference>
<dbReference type="PANTHER" id="PTHR34478">
    <property type="entry name" value="PROTEIN LEMA"/>
    <property type="match status" value="1"/>
</dbReference>
<comment type="subcellular location">
    <subcellularLocation>
        <location evidence="1">Membrane</location>
        <topology evidence="1">Single-pass membrane protein</topology>
    </subcellularLocation>
</comment>
<dbReference type="AlphaFoldDB" id="A0A2H0KGC7"/>
<sequence length="194" mass="22015">MFIIPLAIILVIFLYLLVTYNKFVTTRTRIKASIQEIGNQLKRQAELIPNLIDSVKGYLKHEKGIFESITEARKAILEAASKNDPQLMVDADAKFRSTLGEFRVILENTPELKAVEAVTKLMDELRDTSDKIMYSRRILIDLSADYNVMVVTVPSNVVAKLFNFKTEKGLSVPEEGQHLQVSDEEMKSPKVKLE</sequence>
<evidence type="ECO:0000256" key="2">
    <source>
        <dbReference type="ARBA" id="ARBA00008854"/>
    </source>
</evidence>
<evidence type="ECO:0000313" key="7">
    <source>
        <dbReference type="EMBL" id="PIQ70302.1"/>
    </source>
</evidence>
<dbReference type="SUPFAM" id="SSF140478">
    <property type="entry name" value="LemA-like"/>
    <property type="match status" value="1"/>
</dbReference>
<keyword evidence="4" id="KW-1133">Transmembrane helix</keyword>
<gene>
    <name evidence="7" type="ORF">COV89_01160</name>
</gene>
<evidence type="ECO:0008006" key="9">
    <source>
        <dbReference type="Google" id="ProtNLM"/>
    </source>
</evidence>
<comment type="similarity">
    <text evidence="2">Belongs to the LemA family.</text>
</comment>
<dbReference type="InterPro" id="IPR007156">
    <property type="entry name" value="MamQ_LemA"/>
</dbReference>
<evidence type="ECO:0000256" key="1">
    <source>
        <dbReference type="ARBA" id="ARBA00004167"/>
    </source>
</evidence>
<dbReference type="InterPro" id="IPR023353">
    <property type="entry name" value="LemA-like_dom_sf"/>
</dbReference>
<evidence type="ECO:0000256" key="5">
    <source>
        <dbReference type="ARBA" id="ARBA00023136"/>
    </source>
</evidence>
<proteinExistence type="inferred from homology"/>
<feature type="region of interest" description="Disordered" evidence="6">
    <location>
        <begin position="173"/>
        <end position="194"/>
    </location>
</feature>
<dbReference type="Pfam" id="PF04011">
    <property type="entry name" value="LemA"/>
    <property type="match status" value="1"/>
</dbReference>
<accession>A0A2H0KGC7</accession>
<feature type="compositionally biased region" description="Basic and acidic residues" evidence="6">
    <location>
        <begin position="184"/>
        <end position="194"/>
    </location>
</feature>
<keyword evidence="3" id="KW-0812">Transmembrane</keyword>
<comment type="caution">
    <text evidence="7">The sequence shown here is derived from an EMBL/GenBank/DDBJ whole genome shotgun (WGS) entry which is preliminary data.</text>
</comment>
<dbReference type="GO" id="GO:0016020">
    <property type="term" value="C:membrane"/>
    <property type="evidence" value="ECO:0007669"/>
    <property type="project" value="UniProtKB-SubCell"/>
</dbReference>
<evidence type="ECO:0000313" key="8">
    <source>
        <dbReference type="Proteomes" id="UP000231371"/>
    </source>
</evidence>
<protein>
    <recommendedName>
        <fullName evidence="9">LemA family protein</fullName>
    </recommendedName>
</protein>
<evidence type="ECO:0000256" key="3">
    <source>
        <dbReference type="ARBA" id="ARBA00022692"/>
    </source>
</evidence>
<reference evidence="7 8" key="1">
    <citation type="submission" date="2017-09" db="EMBL/GenBank/DDBJ databases">
        <title>Depth-based differentiation of microbial function through sediment-hosted aquifers and enrichment of novel symbionts in the deep terrestrial subsurface.</title>
        <authorList>
            <person name="Probst A.J."/>
            <person name="Ladd B."/>
            <person name="Jarett J.K."/>
            <person name="Geller-Mcgrath D.E."/>
            <person name="Sieber C.M."/>
            <person name="Emerson J.B."/>
            <person name="Anantharaman K."/>
            <person name="Thomas B.C."/>
            <person name="Malmstrom R."/>
            <person name="Stieglmeier M."/>
            <person name="Klingl A."/>
            <person name="Woyke T."/>
            <person name="Ryan C.M."/>
            <person name="Banfield J.F."/>
        </authorList>
    </citation>
    <scope>NUCLEOTIDE SEQUENCE [LARGE SCALE GENOMIC DNA]</scope>
    <source>
        <strain evidence="7">CG11_big_fil_rev_8_21_14_0_20_40_12</strain>
    </source>
</reference>
<dbReference type="PANTHER" id="PTHR34478:SF1">
    <property type="entry name" value="PROTEIN LEMA"/>
    <property type="match status" value="1"/>
</dbReference>
<name>A0A2H0KGC7_9BACT</name>
<evidence type="ECO:0000256" key="6">
    <source>
        <dbReference type="SAM" id="MobiDB-lite"/>
    </source>
</evidence>
<evidence type="ECO:0000256" key="4">
    <source>
        <dbReference type="ARBA" id="ARBA00022989"/>
    </source>
</evidence>